<dbReference type="STRING" id="488533.SAMN04487960_101430"/>
<dbReference type="GO" id="GO:0008233">
    <property type="term" value="F:peptidase activity"/>
    <property type="evidence" value="ECO:0007669"/>
    <property type="project" value="UniProtKB-KW"/>
</dbReference>
<dbReference type="OrthoDB" id="8523349at2"/>
<dbReference type="GO" id="GO:0046872">
    <property type="term" value="F:metal ion binding"/>
    <property type="evidence" value="ECO:0007669"/>
    <property type="project" value="UniProtKB-KW"/>
</dbReference>
<keyword evidence="3" id="KW-1185">Reference proteome</keyword>
<dbReference type="GO" id="GO:0051539">
    <property type="term" value="F:4 iron, 4 sulfur cluster binding"/>
    <property type="evidence" value="ECO:0007669"/>
    <property type="project" value="UniProtKB-UniRule"/>
</dbReference>
<feature type="binding site" evidence="1">
    <location>
        <position position="40"/>
    </location>
    <ligand>
        <name>[4Fe-4S] cluster</name>
        <dbReference type="ChEBI" id="CHEBI:49883"/>
    </ligand>
</feature>
<keyword evidence="2" id="KW-0645">Protease</keyword>
<dbReference type="Pfam" id="PF01136">
    <property type="entry name" value="Peptidase_U32"/>
    <property type="match status" value="1"/>
</dbReference>
<dbReference type="UniPathway" id="UPA00232"/>
<accession>A0A1H2R6D3</accession>
<evidence type="ECO:0000313" key="2">
    <source>
        <dbReference type="EMBL" id="SDW14921.1"/>
    </source>
</evidence>
<dbReference type="InterPro" id="IPR043693">
    <property type="entry name" value="UbiV"/>
</dbReference>
<reference evidence="2 3" key="1">
    <citation type="submission" date="2016-10" db="EMBL/GenBank/DDBJ databases">
        <authorList>
            <person name="de Groot N.N."/>
        </authorList>
    </citation>
    <scope>NUCLEOTIDE SEQUENCE [LARGE SCALE GENOMIC DNA]</scope>
    <source>
        <strain evidence="2 3">CGMCC 1.7059</strain>
    </source>
</reference>
<dbReference type="Proteomes" id="UP000199675">
    <property type="component" value="Unassembled WGS sequence"/>
</dbReference>
<dbReference type="HAMAP" id="MF_02233">
    <property type="entry name" value="UbiV"/>
    <property type="match status" value="1"/>
</dbReference>
<comment type="function">
    <text evidence="1">Required for O(2)-independent ubiquinone (coenzyme Q) biosynthesis. Together with UbiU, is essential for the C6-hydroxylation reaction in the oxygen-independent ubiquinone biosynthesis pathway.</text>
</comment>
<dbReference type="AlphaFoldDB" id="A0A1H2R6D3"/>
<comment type="subunit">
    <text evidence="1">Forms a heterodimer with UbiU.</text>
</comment>
<name>A0A1H2R6D3_9GAMM</name>
<evidence type="ECO:0000313" key="3">
    <source>
        <dbReference type="Proteomes" id="UP000199675"/>
    </source>
</evidence>
<protein>
    <recommendedName>
        <fullName evidence="1">Ubiquinone biosynthesis protein UbiV</fullName>
    </recommendedName>
</protein>
<keyword evidence="1" id="KW-0004">4Fe-4S</keyword>
<proteinExistence type="inferred from homology"/>
<evidence type="ECO:0000256" key="1">
    <source>
        <dbReference type="HAMAP-Rule" id="MF_02233"/>
    </source>
</evidence>
<feature type="binding site" evidence="1">
    <location>
        <position position="196"/>
    </location>
    <ligand>
        <name>[4Fe-4S] cluster</name>
        <dbReference type="ChEBI" id="CHEBI:49883"/>
    </ligand>
</feature>
<dbReference type="PANTHER" id="PTHR30217">
    <property type="entry name" value="PEPTIDASE U32 FAMILY"/>
    <property type="match status" value="1"/>
</dbReference>
<comment type="pathway">
    <text evidence="1">Cofactor biosynthesis; ubiquinone biosynthesis.</text>
</comment>
<organism evidence="2 3">
    <name type="scientific">Marinobacter mobilis</name>
    <dbReference type="NCBI Taxonomy" id="488533"/>
    <lineage>
        <taxon>Bacteria</taxon>
        <taxon>Pseudomonadati</taxon>
        <taxon>Pseudomonadota</taxon>
        <taxon>Gammaproteobacteria</taxon>
        <taxon>Pseudomonadales</taxon>
        <taxon>Marinobacteraceae</taxon>
        <taxon>Marinobacter</taxon>
    </lineage>
</organism>
<keyword evidence="1" id="KW-0408">Iron</keyword>
<keyword evidence="1" id="KW-0479">Metal-binding</keyword>
<dbReference type="PANTHER" id="PTHR30217:SF11">
    <property type="entry name" value="UBIQUINONE BIOSYNTHESIS PROTEIN UBIV"/>
    <property type="match status" value="1"/>
</dbReference>
<dbReference type="InterPro" id="IPR051454">
    <property type="entry name" value="RNA/ubiquinone_mod_enzymes"/>
</dbReference>
<comment type="similarity">
    <text evidence="1">Belongs to the peptidase U32 family. UbiV subfamily.</text>
</comment>
<dbReference type="RefSeq" id="WP_091811281.1">
    <property type="nucleotide sequence ID" value="NZ_FNNE01000001.1"/>
</dbReference>
<dbReference type="GO" id="GO:0006744">
    <property type="term" value="P:ubiquinone biosynthetic process"/>
    <property type="evidence" value="ECO:0007669"/>
    <property type="project" value="UniProtKB-UniRule"/>
</dbReference>
<dbReference type="InterPro" id="IPR001539">
    <property type="entry name" value="Peptidase_U32"/>
</dbReference>
<dbReference type="EMBL" id="FNNE01000001">
    <property type="protein sequence ID" value="SDW14921.1"/>
    <property type="molecule type" value="Genomic_DNA"/>
</dbReference>
<dbReference type="NCBIfam" id="NF011991">
    <property type="entry name" value="PRK15447.1"/>
    <property type="match status" value="1"/>
</dbReference>
<keyword evidence="1" id="KW-0411">Iron-sulfur</keyword>
<gene>
    <name evidence="1" type="primary">ubiV</name>
    <name evidence="2" type="ORF">SAMN04487960_101430</name>
</gene>
<comment type="cofactor">
    <cofactor evidence="1">
        <name>[4Fe-4S] cluster</name>
        <dbReference type="ChEBI" id="CHEBI:49883"/>
    </cofactor>
</comment>
<keyword evidence="2" id="KW-0378">Hydrolase</keyword>
<dbReference type="GO" id="GO:0006508">
    <property type="term" value="P:proteolysis"/>
    <property type="evidence" value="ECO:0007669"/>
    <property type="project" value="UniProtKB-KW"/>
</dbReference>
<sequence length="313" mass="35118">MLKLSLGPILWFWSKQTVYDFYGQAAEWPVETIYLGEAVCARRRELKAEDWFALARDLKACGKDVVLSTQTLIESEADLRRLRRICEQHDFPVEVNDQSALQVAIRRELPFITGPSMNIYNVATLAVLAKQGLRGWNLPVELGRDSLAQLIRGLRDEGLALDTEVFGWGFLPLAWSSRCFTARHYNLPKDNCEFRCLQHPEGLQLRSRESRELFRLNGISTLSGARYDLMRQVPDMADMGVTTVRLSPERQGMAEVVERFDQIRRGIAPAADPLQLVEAPPCNGYWYGQPGMALVPGNGDAQTTGFQGGCGPA</sequence>
<feature type="binding site" evidence="1">
    <location>
        <position position="179"/>
    </location>
    <ligand>
        <name>[4Fe-4S] cluster</name>
        <dbReference type="ChEBI" id="CHEBI:49883"/>
    </ligand>
</feature>
<feature type="binding site" evidence="1">
    <location>
        <position position="192"/>
    </location>
    <ligand>
        <name>[4Fe-4S] cluster</name>
        <dbReference type="ChEBI" id="CHEBI:49883"/>
    </ligand>
</feature>
<keyword evidence="1" id="KW-0831">Ubiquinone biosynthesis</keyword>